<comment type="caution">
    <text evidence="2">The sequence shown here is derived from an EMBL/GenBank/DDBJ whole genome shotgun (WGS) entry which is preliminary data.</text>
</comment>
<protein>
    <submittedName>
        <fullName evidence="2">Amidase</fullName>
    </submittedName>
</protein>
<dbReference type="InterPro" id="IPR000120">
    <property type="entry name" value="Amidase"/>
</dbReference>
<dbReference type="PATRIC" id="fig|1449351.3.peg.1246"/>
<gene>
    <name evidence="2" type="ORF">RISW2_21050</name>
</gene>
<dbReference type="eggNOG" id="COG0154">
    <property type="taxonomic scope" value="Bacteria"/>
</dbReference>
<sequence length="497" mass="52102">MTTDPADLGARAARDLFVSRALSPVELAEACIARVERLDHAVNAVVARDFERVREGARAAEAAIAQGEPLPPLAGLPLAVKDMEDVAGLPTTFGSEIFAENVPARDDAFVGGLRAAGALPLGKTNVPEWSAGANTRNRVYGTTPNPFDLTRNAAGSSGGSAVALALGYAPLATGSDMGGSLRTPAAYNGVVGFRPSPGIVPDDKRALGALPLGLKGPMARDVGDVALLLSVMARPDPRDVYTAAADGRTAWDPSGFASLPPVDLASLRVAVTPDFGVAPTEAAVRALFSDRIARLSSLFGTVEETHPDSHDADRLFAVLRALSFLAAFSDFLRDRPHQVGPNVTANVIEGQGYSAEDAARAIAGQTAYQHRWRGFFDRWDVLISPTATIQPRDWHELAPTEIDGRPTESYYQWLSLAYATTLAGHPSITVPCGVDADGLPFGLQIVGQRLGDRKLLAVAAAIEAAIAGTEGLARPRPDLAMLAAAPPIAEAAGFRDL</sequence>
<dbReference type="InterPro" id="IPR023631">
    <property type="entry name" value="Amidase_dom"/>
</dbReference>
<dbReference type="PANTHER" id="PTHR11895">
    <property type="entry name" value="TRANSAMIDASE"/>
    <property type="match status" value="1"/>
</dbReference>
<dbReference type="InterPro" id="IPR036928">
    <property type="entry name" value="AS_sf"/>
</dbReference>
<dbReference type="GO" id="GO:0003824">
    <property type="term" value="F:catalytic activity"/>
    <property type="evidence" value="ECO:0007669"/>
    <property type="project" value="InterPro"/>
</dbReference>
<dbReference type="AlphaFoldDB" id="X7FAJ5"/>
<evidence type="ECO:0000259" key="1">
    <source>
        <dbReference type="Pfam" id="PF01425"/>
    </source>
</evidence>
<dbReference type="EMBL" id="JAME01000007">
    <property type="protein sequence ID" value="ETX29743.1"/>
    <property type="molecule type" value="Genomic_DNA"/>
</dbReference>
<keyword evidence="3" id="KW-1185">Reference proteome</keyword>
<evidence type="ECO:0000313" key="3">
    <source>
        <dbReference type="Proteomes" id="UP000023430"/>
    </source>
</evidence>
<proteinExistence type="predicted"/>
<dbReference type="Proteomes" id="UP000023430">
    <property type="component" value="Unassembled WGS sequence"/>
</dbReference>
<reference evidence="2 3" key="1">
    <citation type="submission" date="2014-01" db="EMBL/GenBank/DDBJ databases">
        <title>Roseivivax isoporae LMG 25204 Genome Sequencing.</title>
        <authorList>
            <person name="Lai Q."/>
            <person name="Li G."/>
            <person name="Shao Z."/>
        </authorList>
    </citation>
    <scope>NUCLEOTIDE SEQUENCE [LARGE SCALE GENOMIC DNA]</scope>
    <source>
        <strain evidence="2 3">LMG 25204</strain>
    </source>
</reference>
<dbReference type="OrthoDB" id="9777859at2"/>
<dbReference type="Gene3D" id="3.90.1300.10">
    <property type="entry name" value="Amidase signature (AS) domain"/>
    <property type="match status" value="1"/>
</dbReference>
<dbReference type="PANTHER" id="PTHR11895:SF76">
    <property type="entry name" value="INDOLEACETAMIDE HYDROLASE"/>
    <property type="match status" value="1"/>
</dbReference>
<dbReference type="RefSeq" id="WP_043768039.1">
    <property type="nucleotide sequence ID" value="NZ_JAME01000007.1"/>
</dbReference>
<evidence type="ECO:0000313" key="2">
    <source>
        <dbReference type="EMBL" id="ETX29743.1"/>
    </source>
</evidence>
<name>X7FAJ5_9RHOB</name>
<accession>X7FAJ5</accession>
<organism evidence="2 3">
    <name type="scientific">Roseivivax isoporae LMG 25204</name>
    <dbReference type="NCBI Taxonomy" id="1449351"/>
    <lineage>
        <taxon>Bacteria</taxon>
        <taxon>Pseudomonadati</taxon>
        <taxon>Pseudomonadota</taxon>
        <taxon>Alphaproteobacteria</taxon>
        <taxon>Rhodobacterales</taxon>
        <taxon>Roseobacteraceae</taxon>
        <taxon>Roseivivax</taxon>
    </lineage>
</organism>
<dbReference type="STRING" id="1449351.RISW2_21050"/>
<feature type="domain" description="Amidase" evidence="1">
    <location>
        <begin position="26"/>
        <end position="456"/>
    </location>
</feature>
<dbReference type="SUPFAM" id="SSF75304">
    <property type="entry name" value="Amidase signature (AS) enzymes"/>
    <property type="match status" value="1"/>
</dbReference>
<dbReference type="Pfam" id="PF01425">
    <property type="entry name" value="Amidase"/>
    <property type="match status" value="1"/>
</dbReference>